<keyword evidence="3" id="KW-0804">Transcription</keyword>
<reference evidence="6 7" key="1">
    <citation type="submission" date="2020-07" db="EMBL/GenBank/DDBJ databases">
        <title>Sequencing the genomes of 1000 actinobacteria strains.</title>
        <authorList>
            <person name="Klenk H.-P."/>
        </authorList>
    </citation>
    <scope>NUCLEOTIDE SEQUENCE [LARGE SCALE GENOMIC DNA]</scope>
    <source>
        <strain evidence="6 7">DSM 19663</strain>
    </source>
</reference>
<comment type="caution">
    <text evidence="6">The sequence shown here is derived from an EMBL/GenBank/DDBJ whole genome shotgun (WGS) entry which is preliminary data.</text>
</comment>
<dbReference type="Pfam" id="PF00440">
    <property type="entry name" value="TetR_N"/>
    <property type="match status" value="1"/>
</dbReference>
<dbReference type="PANTHER" id="PTHR47506:SF3">
    <property type="entry name" value="HTH-TYPE TRANSCRIPTIONAL REGULATOR LMRA"/>
    <property type="match status" value="1"/>
</dbReference>
<organism evidence="6 7">
    <name type="scientific">Microcella alkalica</name>
    <dbReference type="NCBI Taxonomy" id="355930"/>
    <lineage>
        <taxon>Bacteria</taxon>
        <taxon>Bacillati</taxon>
        <taxon>Actinomycetota</taxon>
        <taxon>Actinomycetes</taxon>
        <taxon>Micrococcales</taxon>
        <taxon>Microbacteriaceae</taxon>
        <taxon>Microcella</taxon>
    </lineage>
</organism>
<dbReference type="InterPro" id="IPR001647">
    <property type="entry name" value="HTH_TetR"/>
</dbReference>
<evidence type="ECO:0000259" key="5">
    <source>
        <dbReference type="PROSITE" id="PS50977"/>
    </source>
</evidence>
<proteinExistence type="predicted"/>
<keyword evidence="1" id="KW-0805">Transcription regulation</keyword>
<evidence type="ECO:0000256" key="3">
    <source>
        <dbReference type="ARBA" id="ARBA00023163"/>
    </source>
</evidence>
<feature type="DNA-binding region" description="H-T-H motif" evidence="4">
    <location>
        <begin position="40"/>
        <end position="59"/>
    </location>
</feature>
<dbReference type="RefSeq" id="WP_182491423.1">
    <property type="nucleotide sequence ID" value="NZ_BAAAOV010000012.1"/>
</dbReference>
<dbReference type="InterPro" id="IPR009057">
    <property type="entry name" value="Homeodomain-like_sf"/>
</dbReference>
<evidence type="ECO:0000313" key="6">
    <source>
        <dbReference type="EMBL" id="MBA8848644.1"/>
    </source>
</evidence>
<evidence type="ECO:0000313" key="7">
    <source>
        <dbReference type="Proteomes" id="UP000585905"/>
    </source>
</evidence>
<dbReference type="GO" id="GO:0003677">
    <property type="term" value="F:DNA binding"/>
    <property type="evidence" value="ECO:0007669"/>
    <property type="project" value="UniProtKB-UniRule"/>
</dbReference>
<dbReference type="PROSITE" id="PS50977">
    <property type="entry name" value="HTH_TETR_2"/>
    <property type="match status" value="1"/>
</dbReference>
<gene>
    <name evidence="6" type="ORF">FHX53_002254</name>
</gene>
<dbReference type="Proteomes" id="UP000585905">
    <property type="component" value="Unassembled WGS sequence"/>
</dbReference>
<dbReference type="PRINTS" id="PR00455">
    <property type="entry name" value="HTHTETR"/>
</dbReference>
<dbReference type="SUPFAM" id="SSF48498">
    <property type="entry name" value="Tetracyclin repressor-like, C-terminal domain"/>
    <property type="match status" value="1"/>
</dbReference>
<dbReference type="SUPFAM" id="SSF46689">
    <property type="entry name" value="Homeodomain-like"/>
    <property type="match status" value="1"/>
</dbReference>
<name>A0A839EEI2_9MICO</name>
<dbReference type="PANTHER" id="PTHR47506">
    <property type="entry name" value="TRANSCRIPTIONAL REGULATORY PROTEIN"/>
    <property type="match status" value="1"/>
</dbReference>
<keyword evidence="7" id="KW-1185">Reference proteome</keyword>
<dbReference type="Gene3D" id="1.10.357.10">
    <property type="entry name" value="Tetracycline Repressor, domain 2"/>
    <property type="match status" value="1"/>
</dbReference>
<evidence type="ECO:0000256" key="2">
    <source>
        <dbReference type="ARBA" id="ARBA00023125"/>
    </source>
</evidence>
<feature type="domain" description="HTH tetR-type" evidence="5">
    <location>
        <begin position="17"/>
        <end position="77"/>
    </location>
</feature>
<keyword evidence="2 4" id="KW-0238">DNA-binding</keyword>
<evidence type="ECO:0000256" key="1">
    <source>
        <dbReference type="ARBA" id="ARBA00023015"/>
    </source>
</evidence>
<protein>
    <submittedName>
        <fullName evidence="6">AcrR family transcriptional regulator</fullName>
    </submittedName>
</protein>
<dbReference type="EMBL" id="JACGWX010000006">
    <property type="protein sequence ID" value="MBA8848644.1"/>
    <property type="molecule type" value="Genomic_DNA"/>
</dbReference>
<accession>A0A839EEI2</accession>
<dbReference type="InterPro" id="IPR036271">
    <property type="entry name" value="Tet_transcr_reg_TetR-rel_C_sf"/>
</dbReference>
<evidence type="ECO:0000256" key="4">
    <source>
        <dbReference type="PROSITE-ProRule" id="PRU00335"/>
    </source>
</evidence>
<sequence>MTETFPPAAAADRGRRAGARERILASARDLFRAQGINATGIDAIVAGAGAAKGSVYYNFDGKTAIVAAYLETELDRWREAAADADSQSAGADVRVGAFFDALARSIEDRTFVGCPFTNAVVEQPDWAPVREIARRYRQELHEHVGRLLGRGASDDLVMRIVILYEGAIMGAKISADAVPVLCARELALDLVGGA</sequence>
<dbReference type="AlphaFoldDB" id="A0A839EEI2"/>